<organism evidence="1 2">
    <name type="scientific">Smallanthus sonchifolius</name>
    <dbReference type="NCBI Taxonomy" id="185202"/>
    <lineage>
        <taxon>Eukaryota</taxon>
        <taxon>Viridiplantae</taxon>
        <taxon>Streptophyta</taxon>
        <taxon>Embryophyta</taxon>
        <taxon>Tracheophyta</taxon>
        <taxon>Spermatophyta</taxon>
        <taxon>Magnoliopsida</taxon>
        <taxon>eudicotyledons</taxon>
        <taxon>Gunneridae</taxon>
        <taxon>Pentapetalae</taxon>
        <taxon>asterids</taxon>
        <taxon>campanulids</taxon>
        <taxon>Asterales</taxon>
        <taxon>Asteraceae</taxon>
        <taxon>Asteroideae</taxon>
        <taxon>Heliantheae alliance</taxon>
        <taxon>Millerieae</taxon>
        <taxon>Smallanthus</taxon>
    </lineage>
</organism>
<comment type="caution">
    <text evidence="1">The sequence shown here is derived from an EMBL/GenBank/DDBJ whole genome shotgun (WGS) entry which is preliminary data.</text>
</comment>
<sequence>MYTKVKAWHEKSSDASHGKMVVLIPTGRTAGTGTMLGNGDKVQQTTTTTVASMVLGGGGGGERKGRWGLWWCCGGAMQ</sequence>
<protein>
    <submittedName>
        <fullName evidence="1">Uncharacterized protein</fullName>
    </submittedName>
</protein>
<evidence type="ECO:0000313" key="1">
    <source>
        <dbReference type="EMBL" id="KAI3825047.1"/>
    </source>
</evidence>
<proteinExistence type="predicted"/>
<reference evidence="2" key="1">
    <citation type="journal article" date="2022" name="Mol. Ecol. Resour.">
        <title>The genomes of chicory, endive, great burdock and yacon provide insights into Asteraceae palaeo-polyploidization history and plant inulin production.</title>
        <authorList>
            <person name="Fan W."/>
            <person name="Wang S."/>
            <person name="Wang H."/>
            <person name="Wang A."/>
            <person name="Jiang F."/>
            <person name="Liu H."/>
            <person name="Zhao H."/>
            <person name="Xu D."/>
            <person name="Zhang Y."/>
        </authorList>
    </citation>
    <scope>NUCLEOTIDE SEQUENCE [LARGE SCALE GENOMIC DNA]</scope>
    <source>
        <strain evidence="2">cv. Yunnan</strain>
    </source>
</reference>
<evidence type="ECO:0000313" key="2">
    <source>
        <dbReference type="Proteomes" id="UP001056120"/>
    </source>
</evidence>
<dbReference type="Proteomes" id="UP001056120">
    <property type="component" value="Linkage Group LG02"/>
</dbReference>
<keyword evidence="2" id="KW-1185">Reference proteome</keyword>
<accession>A0ACB9JYH7</accession>
<reference evidence="1 2" key="2">
    <citation type="journal article" date="2022" name="Mol. Ecol. Resour.">
        <title>The genomes of chicory, endive, great burdock and yacon provide insights into Asteraceae paleo-polyploidization history and plant inulin production.</title>
        <authorList>
            <person name="Fan W."/>
            <person name="Wang S."/>
            <person name="Wang H."/>
            <person name="Wang A."/>
            <person name="Jiang F."/>
            <person name="Liu H."/>
            <person name="Zhao H."/>
            <person name="Xu D."/>
            <person name="Zhang Y."/>
        </authorList>
    </citation>
    <scope>NUCLEOTIDE SEQUENCE [LARGE SCALE GENOMIC DNA]</scope>
    <source>
        <strain evidence="2">cv. Yunnan</strain>
        <tissue evidence="1">Leaves</tissue>
    </source>
</reference>
<gene>
    <name evidence="1" type="ORF">L1987_06523</name>
</gene>
<name>A0ACB9JYH7_9ASTR</name>
<dbReference type="EMBL" id="CM042019">
    <property type="protein sequence ID" value="KAI3825047.1"/>
    <property type="molecule type" value="Genomic_DNA"/>
</dbReference>